<reference evidence="1 2" key="1">
    <citation type="submission" date="2023-04" db="EMBL/GenBank/DDBJ databases">
        <title>Genome of Basidiobolus ranarum AG-B5.</title>
        <authorList>
            <person name="Stajich J.E."/>
            <person name="Carter-House D."/>
            <person name="Gryganskyi A."/>
        </authorList>
    </citation>
    <scope>NUCLEOTIDE SEQUENCE [LARGE SCALE GENOMIC DNA]</scope>
    <source>
        <strain evidence="1 2">AG-B5</strain>
    </source>
</reference>
<organism evidence="1 2">
    <name type="scientific">Basidiobolus ranarum</name>
    <dbReference type="NCBI Taxonomy" id="34480"/>
    <lineage>
        <taxon>Eukaryota</taxon>
        <taxon>Fungi</taxon>
        <taxon>Fungi incertae sedis</taxon>
        <taxon>Zoopagomycota</taxon>
        <taxon>Entomophthoromycotina</taxon>
        <taxon>Basidiobolomycetes</taxon>
        <taxon>Basidiobolales</taxon>
        <taxon>Basidiobolaceae</taxon>
        <taxon>Basidiobolus</taxon>
    </lineage>
</organism>
<keyword evidence="2" id="KW-1185">Reference proteome</keyword>
<name>A0ABR2WYA0_9FUNG</name>
<evidence type="ECO:0000313" key="2">
    <source>
        <dbReference type="Proteomes" id="UP001479436"/>
    </source>
</evidence>
<sequence>MALEEVVLESKSDYGFKLVYDVVDQGADISLLTEGKWVHFQVLMCTPVKQGLVNEKTKFILSSKRKLSSLRIINEVKQGEVDVNYEYLVDTGAMK</sequence>
<comment type="caution">
    <text evidence="1">The sequence shown here is derived from an EMBL/GenBank/DDBJ whole genome shotgun (WGS) entry which is preliminary data.</text>
</comment>
<dbReference type="EMBL" id="JASJQH010000151">
    <property type="protein sequence ID" value="KAK9766490.1"/>
    <property type="molecule type" value="Genomic_DNA"/>
</dbReference>
<proteinExistence type="predicted"/>
<feature type="non-terminal residue" evidence="1">
    <location>
        <position position="95"/>
    </location>
</feature>
<gene>
    <name evidence="1" type="ORF">K7432_004404</name>
</gene>
<accession>A0ABR2WYA0</accession>
<dbReference type="Proteomes" id="UP001479436">
    <property type="component" value="Unassembled WGS sequence"/>
</dbReference>
<protein>
    <recommendedName>
        <fullName evidence="3">Peptidase A2 domain-containing protein</fullName>
    </recommendedName>
</protein>
<evidence type="ECO:0000313" key="1">
    <source>
        <dbReference type="EMBL" id="KAK9766490.1"/>
    </source>
</evidence>
<evidence type="ECO:0008006" key="3">
    <source>
        <dbReference type="Google" id="ProtNLM"/>
    </source>
</evidence>